<dbReference type="EMBL" id="CAKLPX010000001">
    <property type="protein sequence ID" value="CAH0991417.1"/>
    <property type="molecule type" value="Genomic_DNA"/>
</dbReference>
<organism evidence="8 9">
    <name type="scientific">Sinobacterium norvegicum</name>
    <dbReference type="NCBI Taxonomy" id="1641715"/>
    <lineage>
        <taxon>Bacteria</taxon>
        <taxon>Pseudomonadati</taxon>
        <taxon>Pseudomonadota</taxon>
        <taxon>Gammaproteobacteria</taxon>
        <taxon>Cellvibrionales</taxon>
        <taxon>Spongiibacteraceae</taxon>
        <taxon>Sinobacterium</taxon>
    </lineage>
</organism>
<dbReference type="Pfam" id="PF07681">
    <property type="entry name" value="DoxX"/>
    <property type="match status" value="1"/>
</dbReference>
<feature type="transmembrane region" description="Helical" evidence="7">
    <location>
        <begin position="21"/>
        <end position="44"/>
    </location>
</feature>
<feature type="transmembrane region" description="Helical" evidence="7">
    <location>
        <begin position="190"/>
        <end position="212"/>
    </location>
</feature>
<dbReference type="PANTHER" id="PTHR33452:SF19">
    <property type="entry name" value="DOXX FAMILY PROTEIN"/>
    <property type="match status" value="1"/>
</dbReference>
<evidence type="ECO:0008006" key="10">
    <source>
        <dbReference type="Google" id="ProtNLM"/>
    </source>
</evidence>
<keyword evidence="5 7" id="KW-1133">Transmembrane helix</keyword>
<name>A0ABM9ADY2_9GAMM</name>
<evidence type="ECO:0000256" key="1">
    <source>
        <dbReference type="ARBA" id="ARBA00004651"/>
    </source>
</evidence>
<dbReference type="RefSeq" id="WP_237444068.1">
    <property type="nucleotide sequence ID" value="NZ_CAKLPX010000001.1"/>
</dbReference>
<accession>A0ABM9ADY2</accession>
<evidence type="ECO:0000256" key="3">
    <source>
        <dbReference type="ARBA" id="ARBA00022475"/>
    </source>
</evidence>
<feature type="transmembrane region" description="Helical" evidence="7">
    <location>
        <begin position="64"/>
        <end position="88"/>
    </location>
</feature>
<dbReference type="InterPro" id="IPR051907">
    <property type="entry name" value="DoxX-like_oxidoreductase"/>
</dbReference>
<evidence type="ECO:0000313" key="9">
    <source>
        <dbReference type="Proteomes" id="UP000838100"/>
    </source>
</evidence>
<keyword evidence="9" id="KW-1185">Reference proteome</keyword>
<dbReference type="InterPro" id="IPR032808">
    <property type="entry name" value="DoxX"/>
</dbReference>
<evidence type="ECO:0000256" key="7">
    <source>
        <dbReference type="SAM" id="Phobius"/>
    </source>
</evidence>
<reference evidence="8" key="1">
    <citation type="submission" date="2021-12" db="EMBL/GenBank/DDBJ databases">
        <authorList>
            <person name="Rodrigo-Torres L."/>
            <person name="Arahal R. D."/>
            <person name="Lucena T."/>
        </authorList>
    </citation>
    <scope>NUCLEOTIDE SEQUENCE</scope>
    <source>
        <strain evidence="8">CECT 8267</strain>
    </source>
</reference>
<keyword evidence="3" id="KW-1003">Cell membrane</keyword>
<gene>
    <name evidence="8" type="ORF">SIN8267_01521</name>
</gene>
<comment type="similarity">
    <text evidence="2">Belongs to the DoxX family.</text>
</comment>
<evidence type="ECO:0000256" key="4">
    <source>
        <dbReference type="ARBA" id="ARBA00022692"/>
    </source>
</evidence>
<evidence type="ECO:0000256" key="2">
    <source>
        <dbReference type="ARBA" id="ARBA00006679"/>
    </source>
</evidence>
<feature type="transmembrane region" description="Helical" evidence="7">
    <location>
        <begin position="95"/>
        <end position="113"/>
    </location>
</feature>
<protein>
    <recommendedName>
        <fullName evidence="10">DoxX family protein</fullName>
    </recommendedName>
</protein>
<comment type="subcellular location">
    <subcellularLocation>
        <location evidence="1">Cell membrane</location>
        <topology evidence="1">Multi-pass membrane protein</topology>
    </subcellularLocation>
</comment>
<keyword evidence="6 7" id="KW-0472">Membrane</keyword>
<evidence type="ECO:0000256" key="6">
    <source>
        <dbReference type="ARBA" id="ARBA00023136"/>
    </source>
</evidence>
<sequence>MISLIAKLYNQWRDLASSLLSPLRGLPALGLRLYLAPIFIAAGLHKLHNIEDIAAWFGNPDWGLGLPAPMLMAVLATFTELVGGLLLLVGAATRLISIPLIVTMLVAIFSVHLPNGWFAIAPSNPETSTAAILAPIGFPGAAESLTNSEQVGERLSAAKNLLREHGNYDWLTGKGGIVILNNGIEFATTYLLMLLALMQLGGGRYVSIDYWLARRFRQPES</sequence>
<dbReference type="Proteomes" id="UP000838100">
    <property type="component" value="Unassembled WGS sequence"/>
</dbReference>
<evidence type="ECO:0000313" key="8">
    <source>
        <dbReference type="EMBL" id="CAH0991417.1"/>
    </source>
</evidence>
<evidence type="ECO:0000256" key="5">
    <source>
        <dbReference type="ARBA" id="ARBA00022989"/>
    </source>
</evidence>
<comment type="caution">
    <text evidence="8">The sequence shown here is derived from an EMBL/GenBank/DDBJ whole genome shotgun (WGS) entry which is preliminary data.</text>
</comment>
<keyword evidence="4 7" id="KW-0812">Transmembrane</keyword>
<dbReference type="PANTHER" id="PTHR33452">
    <property type="entry name" value="OXIDOREDUCTASE CATD-RELATED"/>
    <property type="match status" value="1"/>
</dbReference>
<proteinExistence type="inferred from homology"/>